<dbReference type="Proteomes" id="UP000790377">
    <property type="component" value="Unassembled WGS sequence"/>
</dbReference>
<keyword evidence="2" id="KW-1185">Reference proteome</keyword>
<protein>
    <submittedName>
        <fullName evidence="1">Uncharacterized protein</fullName>
    </submittedName>
</protein>
<accession>A0ACB8ANH9</accession>
<reference evidence="1" key="1">
    <citation type="journal article" date="2021" name="New Phytol.">
        <title>Evolutionary innovations through gain and loss of genes in the ectomycorrhizal Boletales.</title>
        <authorList>
            <person name="Wu G."/>
            <person name="Miyauchi S."/>
            <person name="Morin E."/>
            <person name="Kuo A."/>
            <person name="Drula E."/>
            <person name="Varga T."/>
            <person name="Kohler A."/>
            <person name="Feng B."/>
            <person name="Cao Y."/>
            <person name="Lipzen A."/>
            <person name="Daum C."/>
            <person name="Hundley H."/>
            <person name="Pangilinan J."/>
            <person name="Johnson J."/>
            <person name="Barry K."/>
            <person name="LaButti K."/>
            <person name="Ng V."/>
            <person name="Ahrendt S."/>
            <person name="Min B."/>
            <person name="Choi I.G."/>
            <person name="Park H."/>
            <person name="Plett J.M."/>
            <person name="Magnuson J."/>
            <person name="Spatafora J.W."/>
            <person name="Nagy L.G."/>
            <person name="Henrissat B."/>
            <person name="Grigoriev I.V."/>
            <person name="Yang Z.L."/>
            <person name="Xu J."/>
            <person name="Martin F.M."/>
        </authorList>
    </citation>
    <scope>NUCLEOTIDE SEQUENCE</scope>
    <source>
        <strain evidence="1">ATCC 28755</strain>
    </source>
</reference>
<organism evidence="1 2">
    <name type="scientific">Hygrophoropsis aurantiaca</name>
    <dbReference type="NCBI Taxonomy" id="72124"/>
    <lineage>
        <taxon>Eukaryota</taxon>
        <taxon>Fungi</taxon>
        <taxon>Dikarya</taxon>
        <taxon>Basidiomycota</taxon>
        <taxon>Agaricomycotina</taxon>
        <taxon>Agaricomycetes</taxon>
        <taxon>Agaricomycetidae</taxon>
        <taxon>Boletales</taxon>
        <taxon>Coniophorineae</taxon>
        <taxon>Hygrophoropsidaceae</taxon>
        <taxon>Hygrophoropsis</taxon>
    </lineage>
</organism>
<sequence length="246" mass="28207">MKTMPDQLYPLEVNPTTGEPFLRLPAPNENIIITPPRLSDELLFAPIINHAEVSVWLEGPPIPYLDEYALPWLTLIKEQSDSVLKELREEEQRNPDGPLKLVGGCPVRHLREVLADGSDVYIGDIGINRAQLEEVIDKEERAKKLEENNAKKIGDPTIRWTFGDYLAPTHHRRGIMTAAMKLIIEKWAVPRMGVRFMTGYTFADNRASARVFEKSGFVWKSILENGKVVRGEKKQLNYLEWEYQEI</sequence>
<evidence type="ECO:0000313" key="2">
    <source>
        <dbReference type="Proteomes" id="UP000790377"/>
    </source>
</evidence>
<comment type="caution">
    <text evidence="1">The sequence shown here is derived from an EMBL/GenBank/DDBJ whole genome shotgun (WGS) entry which is preliminary data.</text>
</comment>
<proteinExistence type="predicted"/>
<evidence type="ECO:0000313" key="1">
    <source>
        <dbReference type="EMBL" id="KAH7914750.1"/>
    </source>
</evidence>
<name>A0ACB8ANH9_9AGAM</name>
<gene>
    <name evidence="1" type="ORF">BJ138DRAFT_1123244</name>
</gene>
<dbReference type="EMBL" id="MU267609">
    <property type="protein sequence ID" value="KAH7914750.1"/>
    <property type="molecule type" value="Genomic_DNA"/>
</dbReference>